<proteinExistence type="inferred from homology"/>
<sequence>MMPPQPRWPAPEKWETRELSSTGTAWFAKLFAAHRSHDMLDVTFSASVSVQMLLAFLVLVLIGARFYLKLGIQRKSLEATDYLIFAAWLCAVASTSADIAMLHVNMPFDTLASFANYEPDRPETFVFILKYLFGVVFVFYLGYYLCKFAILSVYLQLFPRHMKGIRYALYGTIGCNVGAFMASILIILLSCVPVPRNWSLDPNDACPMNIAISDALWAIHIGSSIMSKLCLGSAAEVDPETNYNKVYVLPFLIMRGMQMKRPVKIGLYITFGLGGIDLVASSLMRFVWFRPGADDLRIANLDLYYAIDNYIFLTVACLPSLRPYLGMMKSTGGSARSSRQTKSSEGSSAASKPQELSLRNSHPWRQQPSQLSPISPKAPVTRLGSMDTLEGRRADVYDHELEEMPRGGVATSPV</sequence>
<feature type="transmembrane region" description="Helical" evidence="7">
    <location>
        <begin position="210"/>
        <end position="231"/>
    </location>
</feature>
<organism evidence="9">
    <name type="scientific">Pyricularia oryzae (strain Y34)</name>
    <name type="common">Rice blast fungus</name>
    <name type="synonym">Magnaporthe oryzae</name>
    <dbReference type="NCBI Taxonomy" id="1143189"/>
    <lineage>
        <taxon>Eukaryota</taxon>
        <taxon>Fungi</taxon>
        <taxon>Dikarya</taxon>
        <taxon>Ascomycota</taxon>
        <taxon>Pezizomycotina</taxon>
        <taxon>Sordariomycetes</taxon>
        <taxon>Sordariomycetidae</taxon>
        <taxon>Magnaporthales</taxon>
        <taxon>Pyriculariaceae</taxon>
        <taxon>Pyricularia</taxon>
    </lineage>
</organism>
<name>A0AA97NS18_PYRO3</name>
<feature type="compositionally biased region" description="Basic and acidic residues" evidence="6">
    <location>
        <begin position="389"/>
        <end position="405"/>
    </location>
</feature>
<keyword evidence="4 7" id="KW-0472">Membrane</keyword>
<feature type="compositionally biased region" description="Polar residues" evidence="6">
    <location>
        <begin position="332"/>
        <end position="351"/>
    </location>
</feature>
<feature type="transmembrane region" description="Helical" evidence="7">
    <location>
        <begin position="303"/>
        <end position="321"/>
    </location>
</feature>
<dbReference type="InterPro" id="IPR049326">
    <property type="entry name" value="Rhodopsin_dom_fungi"/>
</dbReference>
<gene>
    <name evidence="9" type="ORF">OOU_Y34scaffold00722g10</name>
</gene>
<keyword evidence="2 7" id="KW-0812">Transmembrane</keyword>
<comment type="subcellular location">
    <subcellularLocation>
        <location evidence="1">Membrane</location>
        <topology evidence="1">Multi-pass membrane protein</topology>
    </subcellularLocation>
</comment>
<comment type="similarity">
    <text evidence="5">Belongs to the SAT4 family.</text>
</comment>
<dbReference type="InterPro" id="IPR052337">
    <property type="entry name" value="SAT4-like"/>
</dbReference>
<evidence type="ECO:0000256" key="4">
    <source>
        <dbReference type="ARBA" id="ARBA00023136"/>
    </source>
</evidence>
<evidence type="ECO:0000256" key="5">
    <source>
        <dbReference type="ARBA" id="ARBA00038359"/>
    </source>
</evidence>
<evidence type="ECO:0000256" key="3">
    <source>
        <dbReference type="ARBA" id="ARBA00022989"/>
    </source>
</evidence>
<dbReference type="EMBL" id="JH793504">
    <property type="protein sequence ID" value="ELQ35204.1"/>
    <property type="molecule type" value="Genomic_DNA"/>
</dbReference>
<reference evidence="9" key="1">
    <citation type="journal article" date="2012" name="PLoS Genet.">
        <title>Comparative analysis of the genomes of two field isolates of the rice blast fungus Magnaporthe oryzae.</title>
        <authorList>
            <person name="Xue M."/>
            <person name="Yang J."/>
            <person name="Li Z."/>
            <person name="Hu S."/>
            <person name="Yao N."/>
            <person name="Dean R.A."/>
            <person name="Zhao W."/>
            <person name="Shen M."/>
            <person name="Zhang H."/>
            <person name="Li C."/>
            <person name="Liu L."/>
            <person name="Cao L."/>
            <person name="Xu X."/>
            <person name="Xing Y."/>
            <person name="Hsiang T."/>
            <person name="Zhang Z."/>
            <person name="Xu J.R."/>
            <person name="Peng Y.L."/>
        </authorList>
    </citation>
    <scope>NUCLEOTIDE SEQUENCE</scope>
    <source>
        <strain evidence="9">Y34</strain>
    </source>
</reference>
<evidence type="ECO:0000256" key="6">
    <source>
        <dbReference type="SAM" id="MobiDB-lite"/>
    </source>
</evidence>
<evidence type="ECO:0000256" key="1">
    <source>
        <dbReference type="ARBA" id="ARBA00004141"/>
    </source>
</evidence>
<feature type="region of interest" description="Disordered" evidence="6">
    <location>
        <begin position="332"/>
        <end position="414"/>
    </location>
</feature>
<dbReference type="GO" id="GO:0016020">
    <property type="term" value="C:membrane"/>
    <property type="evidence" value="ECO:0007669"/>
    <property type="project" value="UniProtKB-SubCell"/>
</dbReference>
<evidence type="ECO:0000313" key="9">
    <source>
        <dbReference type="EMBL" id="ELQ35204.1"/>
    </source>
</evidence>
<feature type="transmembrane region" description="Helical" evidence="7">
    <location>
        <begin position="80"/>
        <end position="104"/>
    </location>
</feature>
<feature type="transmembrane region" description="Helical" evidence="7">
    <location>
        <begin position="265"/>
        <end position="288"/>
    </location>
</feature>
<feature type="transmembrane region" description="Helical" evidence="7">
    <location>
        <begin position="124"/>
        <end position="146"/>
    </location>
</feature>
<dbReference type="Proteomes" id="UP000011086">
    <property type="component" value="Unassembled WGS sequence"/>
</dbReference>
<dbReference type="PANTHER" id="PTHR33048">
    <property type="entry name" value="PTH11-LIKE INTEGRAL MEMBRANE PROTEIN (AFU_ORTHOLOGUE AFUA_5G11245)"/>
    <property type="match status" value="1"/>
</dbReference>
<feature type="transmembrane region" description="Helical" evidence="7">
    <location>
        <begin position="48"/>
        <end position="68"/>
    </location>
</feature>
<dbReference type="Pfam" id="PF20684">
    <property type="entry name" value="Fung_rhodopsin"/>
    <property type="match status" value="1"/>
</dbReference>
<accession>A0AA97NS18</accession>
<evidence type="ECO:0000259" key="8">
    <source>
        <dbReference type="Pfam" id="PF20684"/>
    </source>
</evidence>
<dbReference type="AlphaFoldDB" id="A0AA97NS18"/>
<dbReference type="PANTHER" id="PTHR33048:SF92">
    <property type="entry name" value="INTEGRAL MEMBRANE PROTEIN"/>
    <property type="match status" value="1"/>
</dbReference>
<evidence type="ECO:0000256" key="7">
    <source>
        <dbReference type="SAM" id="Phobius"/>
    </source>
</evidence>
<evidence type="ECO:0000256" key="2">
    <source>
        <dbReference type="ARBA" id="ARBA00022692"/>
    </source>
</evidence>
<keyword evidence="3 7" id="KW-1133">Transmembrane helix</keyword>
<feature type="transmembrane region" description="Helical" evidence="7">
    <location>
        <begin position="167"/>
        <end position="190"/>
    </location>
</feature>
<protein>
    <recommendedName>
        <fullName evidence="8">Rhodopsin domain-containing protein</fullName>
    </recommendedName>
</protein>
<feature type="domain" description="Rhodopsin" evidence="8">
    <location>
        <begin position="64"/>
        <end position="212"/>
    </location>
</feature>
<feature type="compositionally biased region" description="Polar residues" evidence="6">
    <location>
        <begin position="357"/>
        <end position="373"/>
    </location>
</feature>